<feature type="non-terminal residue" evidence="1">
    <location>
        <position position="175"/>
    </location>
</feature>
<comment type="caution">
    <text evidence="1">The sequence shown here is derived from an EMBL/GenBank/DDBJ whole genome shotgun (WGS) entry which is preliminary data.</text>
</comment>
<name>A0A7J6PWQ8_PEROL</name>
<gene>
    <name evidence="1" type="ORF">FOZ63_008771</name>
</gene>
<dbReference type="Proteomes" id="UP000553632">
    <property type="component" value="Unassembled WGS sequence"/>
</dbReference>
<dbReference type="EMBL" id="JABANO010037270">
    <property type="protein sequence ID" value="KAF4700463.1"/>
    <property type="molecule type" value="Genomic_DNA"/>
</dbReference>
<evidence type="ECO:0000313" key="1">
    <source>
        <dbReference type="EMBL" id="KAF4700463.1"/>
    </source>
</evidence>
<accession>A0A7J6PWQ8</accession>
<proteinExistence type="predicted"/>
<sequence length="175" mass="19315">AMMYTTARSRSTSIILWRIQANSDVKESLLRYTTPRPTAPSPSSAVSSMICLSRVIASITSLNSLPHTNALLTLPYTKAILTDILLQISSSHGWSMTSEDAIACMKALSYLPTSDAPQEAHIQLLRIIYPFINPYTRDRSMGTVISEVESILHTLAHVQSKTLISKHLSKDNNTL</sequence>
<dbReference type="AlphaFoldDB" id="A0A7J6PWQ8"/>
<feature type="non-terminal residue" evidence="1">
    <location>
        <position position="1"/>
    </location>
</feature>
<reference evidence="1 2" key="1">
    <citation type="submission" date="2020-04" db="EMBL/GenBank/DDBJ databases">
        <title>Perkinsus olseni comparative genomics.</title>
        <authorList>
            <person name="Bogema D.R."/>
        </authorList>
    </citation>
    <scope>NUCLEOTIDE SEQUENCE [LARGE SCALE GENOMIC DNA]</scope>
    <source>
        <strain evidence="1 2">ATCC PRA-207</strain>
    </source>
</reference>
<evidence type="ECO:0000313" key="2">
    <source>
        <dbReference type="Proteomes" id="UP000553632"/>
    </source>
</evidence>
<organism evidence="1 2">
    <name type="scientific">Perkinsus olseni</name>
    <name type="common">Perkinsus atlanticus</name>
    <dbReference type="NCBI Taxonomy" id="32597"/>
    <lineage>
        <taxon>Eukaryota</taxon>
        <taxon>Sar</taxon>
        <taxon>Alveolata</taxon>
        <taxon>Perkinsozoa</taxon>
        <taxon>Perkinsea</taxon>
        <taxon>Perkinsida</taxon>
        <taxon>Perkinsidae</taxon>
        <taxon>Perkinsus</taxon>
    </lineage>
</organism>
<keyword evidence="2" id="KW-1185">Reference proteome</keyword>
<protein>
    <submittedName>
        <fullName evidence="1">Uncharacterized protein</fullName>
    </submittedName>
</protein>